<protein>
    <submittedName>
        <fullName evidence="7">DUF803-domain-containing protein</fullName>
    </submittedName>
</protein>
<feature type="transmembrane region" description="Helical" evidence="6">
    <location>
        <begin position="291"/>
        <end position="310"/>
    </location>
</feature>
<dbReference type="InterPro" id="IPR008521">
    <property type="entry name" value="Mg_trans_NIPA"/>
</dbReference>
<dbReference type="SUPFAM" id="SSF103481">
    <property type="entry name" value="Multidrug resistance efflux transporter EmrE"/>
    <property type="match status" value="1"/>
</dbReference>
<evidence type="ECO:0000256" key="4">
    <source>
        <dbReference type="ARBA" id="ARBA00023136"/>
    </source>
</evidence>
<keyword evidence="4 6" id="KW-0472">Membrane</keyword>
<dbReference type="GO" id="GO:0016020">
    <property type="term" value="C:membrane"/>
    <property type="evidence" value="ECO:0007669"/>
    <property type="project" value="UniProtKB-SubCell"/>
</dbReference>
<feature type="compositionally biased region" description="Basic and acidic residues" evidence="5">
    <location>
        <begin position="592"/>
        <end position="612"/>
    </location>
</feature>
<gene>
    <name evidence="7" type="ORF">NEOLEDRAFT_1128610</name>
</gene>
<organism evidence="7 8">
    <name type="scientific">Neolentinus lepideus HHB14362 ss-1</name>
    <dbReference type="NCBI Taxonomy" id="1314782"/>
    <lineage>
        <taxon>Eukaryota</taxon>
        <taxon>Fungi</taxon>
        <taxon>Dikarya</taxon>
        <taxon>Basidiomycota</taxon>
        <taxon>Agaricomycotina</taxon>
        <taxon>Agaricomycetes</taxon>
        <taxon>Gloeophyllales</taxon>
        <taxon>Gloeophyllaceae</taxon>
        <taxon>Neolentinus</taxon>
    </lineage>
</organism>
<keyword evidence="8" id="KW-1185">Reference proteome</keyword>
<evidence type="ECO:0000256" key="5">
    <source>
        <dbReference type="SAM" id="MobiDB-lite"/>
    </source>
</evidence>
<evidence type="ECO:0000313" key="7">
    <source>
        <dbReference type="EMBL" id="KZT29072.1"/>
    </source>
</evidence>
<sequence length="635" mass="68470">MPSTTSASASATSSAAATISVGSNLKVVGIILAVASGVLIGSSFVFKKKGLLRSQAGQTAGEGVAYLKSPLWWLGMTMMIMGELCNFAAYAFVEALIVTPMGALSVVICAILSSIFLKEALTFFGWLGCALCIIGSVVIALNGPQEASVGQITEFQKLFLSAGFLVYGGCLIAAALVIVFFVAPKYGNKNMLWYILVCSMIGGISVSVTTGLGAAIVTTAFGDNQFKHWFMYFLMVFVAVTLITEVFYLNKALAIFNTAMVTPTYYVIFTFFSMVTTIVLFKGLKAPAGQIITIVMGFLTICVGITILQMSKVDPTELKKLDRKSTILLQAARAHTESVEEKDVTGIEDPGMDALRGSFGTVGSIIRARSARRMSMSTTGTVRSRQGRHRDMDMGRDSSLYEPGSEFRGNLKRHQLYDAPMPSPDILEAGSVRGSIASRPSFALSGRNPTIKFDSQDVVHQYHPTNTGDNTATHEHRSAVHSATLPSTPKPGEPVDAFSQGFLPPVLEYDNGALRSAPPVLTGLDMSDPYHRPRAENPFAGSPSTATLTSFPSISSITQATAGSSVRPAYDDDEVRDSRHHHSPHQHHRQYPRGDKDVDREESESLWHRSSSEDDDIPPNQGSIRLVPSGTSTKF</sequence>
<evidence type="ECO:0000256" key="6">
    <source>
        <dbReference type="SAM" id="Phobius"/>
    </source>
</evidence>
<feature type="transmembrane region" description="Helical" evidence="6">
    <location>
        <begin position="123"/>
        <end position="143"/>
    </location>
</feature>
<feature type="transmembrane region" description="Helical" evidence="6">
    <location>
        <begin position="264"/>
        <end position="284"/>
    </location>
</feature>
<evidence type="ECO:0000256" key="1">
    <source>
        <dbReference type="ARBA" id="ARBA00004141"/>
    </source>
</evidence>
<keyword evidence="2 6" id="KW-0812">Transmembrane</keyword>
<feature type="region of interest" description="Disordered" evidence="5">
    <location>
        <begin position="525"/>
        <end position="547"/>
    </location>
</feature>
<dbReference type="AlphaFoldDB" id="A0A165V2W4"/>
<dbReference type="InterPro" id="IPR037185">
    <property type="entry name" value="EmrE-like"/>
</dbReference>
<feature type="region of interest" description="Disordered" evidence="5">
    <location>
        <begin position="373"/>
        <end position="406"/>
    </location>
</feature>
<comment type="subcellular location">
    <subcellularLocation>
        <location evidence="1">Membrane</location>
        <topology evidence="1">Multi-pass membrane protein</topology>
    </subcellularLocation>
</comment>
<proteinExistence type="predicted"/>
<dbReference type="Pfam" id="PF05653">
    <property type="entry name" value="Mg_trans_NIPA"/>
    <property type="match status" value="1"/>
</dbReference>
<feature type="transmembrane region" description="Helical" evidence="6">
    <location>
        <begin position="164"/>
        <end position="186"/>
    </location>
</feature>
<evidence type="ECO:0000256" key="3">
    <source>
        <dbReference type="ARBA" id="ARBA00022989"/>
    </source>
</evidence>
<reference evidence="7 8" key="1">
    <citation type="journal article" date="2016" name="Mol. Biol. Evol.">
        <title>Comparative Genomics of Early-Diverging Mushroom-Forming Fungi Provides Insights into the Origins of Lignocellulose Decay Capabilities.</title>
        <authorList>
            <person name="Nagy L.G."/>
            <person name="Riley R."/>
            <person name="Tritt A."/>
            <person name="Adam C."/>
            <person name="Daum C."/>
            <person name="Floudas D."/>
            <person name="Sun H."/>
            <person name="Yadav J.S."/>
            <person name="Pangilinan J."/>
            <person name="Larsson K.H."/>
            <person name="Matsuura K."/>
            <person name="Barry K."/>
            <person name="Labutti K."/>
            <person name="Kuo R."/>
            <person name="Ohm R.A."/>
            <person name="Bhattacharya S.S."/>
            <person name="Shirouzu T."/>
            <person name="Yoshinaga Y."/>
            <person name="Martin F.M."/>
            <person name="Grigoriev I.V."/>
            <person name="Hibbett D.S."/>
        </authorList>
    </citation>
    <scope>NUCLEOTIDE SEQUENCE [LARGE SCALE GENOMIC DNA]</scope>
    <source>
        <strain evidence="7 8">HHB14362 ss-1</strain>
    </source>
</reference>
<feature type="transmembrane region" description="Helical" evidence="6">
    <location>
        <begin position="192"/>
        <end position="217"/>
    </location>
</feature>
<keyword evidence="3 6" id="KW-1133">Transmembrane helix</keyword>
<name>A0A165V2W4_9AGAM</name>
<dbReference type="PANTHER" id="PTHR12570:SF92">
    <property type="entry name" value="SPICHTHYIN, ISOFORM B"/>
    <property type="match status" value="1"/>
</dbReference>
<feature type="compositionally biased region" description="Basic residues" evidence="5">
    <location>
        <begin position="578"/>
        <end position="591"/>
    </location>
</feature>
<dbReference type="OrthoDB" id="6428174at2759"/>
<dbReference type="InParanoid" id="A0A165V2W4"/>
<feature type="transmembrane region" description="Helical" evidence="6">
    <location>
        <begin position="229"/>
        <end position="249"/>
    </location>
</feature>
<evidence type="ECO:0000256" key="2">
    <source>
        <dbReference type="ARBA" id="ARBA00022692"/>
    </source>
</evidence>
<evidence type="ECO:0000313" key="8">
    <source>
        <dbReference type="Proteomes" id="UP000076761"/>
    </source>
</evidence>
<dbReference type="GO" id="GO:0015095">
    <property type="term" value="F:magnesium ion transmembrane transporter activity"/>
    <property type="evidence" value="ECO:0007669"/>
    <property type="project" value="InterPro"/>
</dbReference>
<feature type="transmembrane region" description="Helical" evidence="6">
    <location>
        <begin position="87"/>
        <end position="117"/>
    </location>
</feature>
<feature type="transmembrane region" description="Helical" evidence="6">
    <location>
        <begin position="27"/>
        <end position="46"/>
    </location>
</feature>
<dbReference type="Proteomes" id="UP000076761">
    <property type="component" value="Unassembled WGS sequence"/>
</dbReference>
<feature type="region of interest" description="Disordered" evidence="5">
    <location>
        <begin position="559"/>
        <end position="635"/>
    </location>
</feature>
<accession>A0A165V2W4</accession>
<dbReference type="PANTHER" id="PTHR12570">
    <property type="match status" value="1"/>
</dbReference>
<dbReference type="EMBL" id="KV425555">
    <property type="protein sequence ID" value="KZT29072.1"/>
    <property type="molecule type" value="Genomic_DNA"/>
</dbReference>